<accession>A0A1M6SRC1</accession>
<proteinExistence type="predicted"/>
<keyword evidence="2" id="KW-0805">Transcription regulation</keyword>
<dbReference type="PROSITE" id="PS00356">
    <property type="entry name" value="HTH_LACI_1"/>
    <property type="match status" value="1"/>
</dbReference>
<keyword evidence="7" id="KW-1185">Reference proteome</keyword>
<gene>
    <name evidence="6" type="ORF">SAMN02745136_02564</name>
</gene>
<dbReference type="Pfam" id="PF13377">
    <property type="entry name" value="Peripla_BP_3"/>
    <property type="match status" value="1"/>
</dbReference>
<dbReference type="PROSITE" id="PS50932">
    <property type="entry name" value="HTH_LACI_2"/>
    <property type="match status" value="1"/>
</dbReference>
<dbReference type="InterPro" id="IPR000843">
    <property type="entry name" value="HTH_LacI"/>
</dbReference>
<dbReference type="PRINTS" id="PR00036">
    <property type="entry name" value="HTHLACI"/>
</dbReference>
<name>A0A1M6SRC1_9FIRM</name>
<reference evidence="6 7" key="1">
    <citation type="submission" date="2016-11" db="EMBL/GenBank/DDBJ databases">
        <authorList>
            <person name="Jaros S."/>
            <person name="Januszkiewicz K."/>
            <person name="Wedrychowicz H."/>
        </authorList>
    </citation>
    <scope>NUCLEOTIDE SEQUENCE [LARGE SCALE GENOMIC DNA]</scope>
    <source>
        <strain evidence="6 7">DSM 15929</strain>
    </source>
</reference>
<dbReference type="CDD" id="cd06267">
    <property type="entry name" value="PBP1_LacI_sugar_binding-like"/>
    <property type="match status" value="1"/>
</dbReference>
<organism evidence="6 7">
    <name type="scientific">Anaerocolumna jejuensis DSM 15929</name>
    <dbReference type="NCBI Taxonomy" id="1121322"/>
    <lineage>
        <taxon>Bacteria</taxon>
        <taxon>Bacillati</taxon>
        <taxon>Bacillota</taxon>
        <taxon>Clostridia</taxon>
        <taxon>Lachnospirales</taxon>
        <taxon>Lachnospiraceae</taxon>
        <taxon>Anaerocolumna</taxon>
    </lineage>
</organism>
<dbReference type="PANTHER" id="PTHR30146:SF148">
    <property type="entry name" value="HTH-TYPE TRANSCRIPTIONAL REPRESSOR PURR-RELATED"/>
    <property type="match status" value="1"/>
</dbReference>
<dbReference type="InterPro" id="IPR046335">
    <property type="entry name" value="LacI/GalR-like_sensor"/>
</dbReference>
<dbReference type="InterPro" id="IPR010982">
    <property type="entry name" value="Lambda_DNA-bd_dom_sf"/>
</dbReference>
<protein>
    <submittedName>
        <fullName evidence="6">Transcriptional regulator, LacI family</fullName>
    </submittedName>
</protein>
<dbReference type="AlphaFoldDB" id="A0A1M6SRC1"/>
<keyword evidence="3" id="KW-0238">DNA-binding</keyword>
<evidence type="ECO:0000313" key="7">
    <source>
        <dbReference type="Proteomes" id="UP000184386"/>
    </source>
</evidence>
<dbReference type="GO" id="GO:0000976">
    <property type="term" value="F:transcription cis-regulatory region binding"/>
    <property type="evidence" value="ECO:0007669"/>
    <property type="project" value="TreeGrafter"/>
</dbReference>
<evidence type="ECO:0000313" key="6">
    <source>
        <dbReference type="EMBL" id="SHK47206.1"/>
    </source>
</evidence>
<dbReference type="GO" id="GO:0003700">
    <property type="term" value="F:DNA-binding transcription factor activity"/>
    <property type="evidence" value="ECO:0007669"/>
    <property type="project" value="TreeGrafter"/>
</dbReference>
<dbReference type="Gene3D" id="1.10.260.40">
    <property type="entry name" value="lambda repressor-like DNA-binding domains"/>
    <property type="match status" value="1"/>
</dbReference>
<dbReference type="SUPFAM" id="SSF47413">
    <property type="entry name" value="lambda repressor-like DNA-binding domains"/>
    <property type="match status" value="1"/>
</dbReference>
<dbReference type="CDD" id="cd01392">
    <property type="entry name" value="HTH_LacI"/>
    <property type="match status" value="1"/>
</dbReference>
<feature type="domain" description="HTH lacI-type" evidence="5">
    <location>
        <begin position="3"/>
        <end position="57"/>
    </location>
</feature>
<dbReference type="Gene3D" id="3.40.50.2300">
    <property type="match status" value="2"/>
</dbReference>
<dbReference type="SUPFAM" id="SSF53822">
    <property type="entry name" value="Periplasmic binding protein-like I"/>
    <property type="match status" value="1"/>
</dbReference>
<dbReference type="SMART" id="SM00354">
    <property type="entry name" value="HTH_LACI"/>
    <property type="match status" value="1"/>
</dbReference>
<dbReference type="Pfam" id="PF00356">
    <property type="entry name" value="LacI"/>
    <property type="match status" value="1"/>
</dbReference>
<dbReference type="RefSeq" id="WP_073276487.1">
    <property type="nucleotide sequence ID" value="NZ_FRAC01000012.1"/>
</dbReference>
<dbReference type="STRING" id="1121322.SAMN02745136_02564"/>
<sequence length="341" mass="37695">MEVTIKEIAKLSGVGITTVSRVINNSGPVSPKTREKVMAVVREYNYIPNNSARNLKSNQSKSVALLVKSITNPFFQKMIKVIEQKVALRGYQLIIQNVTNLQNELDIAISEAKDRNLQGVIIMGGSFNYTASKFSCLKIPCVLLTVSAGEEVSLESYSSVRINDEFEAFKAVEYLISLGHRRIGFIMNAPVDEMTPNSLRYKGYLRALEQYNVPFDSSLVASEFSSLSGYDFGFKMMKQLIEQNKDMTAVFAFADIVAIGAAKAILSSGLKIPETISLIGFDGIEEAEFYHPSIDTISQPAEQMALTSVELLFDMLQGGETRHIVFESSLLKRGSCVAVHK</sequence>
<keyword evidence="4" id="KW-0804">Transcription</keyword>
<evidence type="ECO:0000259" key="5">
    <source>
        <dbReference type="PROSITE" id="PS50932"/>
    </source>
</evidence>
<dbReference type="InterPro" id="IPR028082">
    <property type="entry name" value="Peripla_BP_I"/>
</dbReference>
<evidence type="ECO:0000256" key="2">
    <source>
        <dbReference type="ARBA" id="ARBA00023015"/>
    </source>
</evidence>
<evidence type="ECO:0000256" key="4">
    <source>
        <dbReference type="ARBA" id="ARBA00023163"/>
    </source>
</evidence>
<evidence type="ECO:0000256" key="3">
    <source>
        <dbReference type="ARBA" id="ARBA00023125"/>
    </source>
</evidence>
<dbReference type="PANTHER" id="PTHR30146">
    <property type="entry name" value="LACI-RELATED TRANSCRIPTIONAL REPRESSOR"/>
    <property type="match status" value="1"/>
</dbReference>
<dbReference type="EMBL" id="FRAC01000012">
    <property type="protein sequence ID" value="SHK47206.1"/>
    <property type="molecule type" value="Genomic_DNA"/>
</dbReference>
<evidence type="ECO:0000256" key="1">
    <source>
        <dbReference type="ARBA" id="ARBA00022491"/>
    </source>
</evidence>
<keyword evidence="1" id="KW-0678">Repressor</keyword>
<dbReference type="Proteomes" id="UP000184386">
    <property type="component" value="Unassembled WGS sequence"/>
</dbReference>